<reference evidence="2 3" key="1">
    <citation type="submission" date="2022-09" db="EMBL/GenBank/DDBJ databases">
        <authorList>
            <person name="Palmer J.M."/>
        </authorList>
    </citation>
    <scope>NUCLEOTIDE SEQUENCE [LARGE SCALE GENOMIC DNA]</scope>
    <source>
        <strain evidence="2 3">DSM 7382</strain>
    </source>
</reference>
<sequence length="395" mass="43262">MAPLAFDTYEHLILPRSSLAPIQQQWHNPTTILAVLSVIGGDIIHRATAQLGGNPYYIAPVTLSFGWTGFLLSFILALVGDGRATPRPDTNCTVVDVQTRATSPNKSWVLGRLVRDHTKHITTGLNITFYNTVPKKQGVPRVDWVYHAGFMVMLLQLLLSLIPGIVFNDWNILIVTIWGLLLGLAFGALPQWKKEKWSCSTQDGSSVVCFVRGKDVMVIISEGVGHLRLMDLATSEGAPLARGTLVISALLALLQMGRLLTVAGLHDHAWFSLAITCIGTVYNCIAAGARRDCSTTGIHLEPIGKRPGIFGQDPIEVLKMAEKQVQYVGIALLPVVFSGILPQECQEWRDRKLANYNKGSSTMSNKSQWSMSTLTLDVTSRDSEDSEKPLMSASK</sequence>
<name>A0AAW0GWB6_9APHY</name>
<organism evidence="2 3">
    <name type="scientific">Cerrena zonata</name>
    <dbReference type="NCBI Taxonomy" id="2478898"/>
    <lineage>
        <taxon>Eukaryota</taxon>
        <taxon>Fungi</taxon>
        <taxon>Dikarya</taxon>
        <taxon>Basidiomycota</taxon>
        <taxon>Agaricomycotina</taxon>
        <taxon>Agaricomycetes</taxon>
        <taxon>Polyporales</taxon>
        <taxon>Cerrenaceae</taxon>
        <taxon>Cerrena</taxon>
    </lineage>
</organism>
<gene>
    <name evidence="2" type="ORF">QCA50_001260</name>
</gene>
<feature type="transmembrane region" description="Helical" evidence="1">
    <location>
        <begin position="269"/>
        <end position="289"/>
    </location>
</feature>
<proteinExistence type="predicted"/>
<dbReference type="Proteomes" id="UP001385951">
    <property type="component" value="Unassembled WGS sequence"/>
</dbReference>
<dbReference type="AlphaFoldDB" id="A0AAW0GWB6"/>
<feature type="transmembrane region" description="Helical" evidence="1">
    <location>
        <begin position="144"/>
        <end position="166"/>
    </location>
</feature>
<keyword evidence="3" id="KW-1185">Reference proteome</keyword>
<evidence type="ECO:0000313" key="3">
    <source>
        <dbReference type="Proteomes" id="UP001385951"/>
    </source>
</evidence>
<dbReference type="EMBL" id="JASBNA010000001">
    <property type="protein sequence ID" value="KAK7696602.1"/>
    <property type="molecule type" value="Genomic_DNA"/>
</dbReference>
<accession>A0AAW0GWB6</accession>
<evidence type="ECO:0000256" key="1">
    <source>
        <dbReference type="SAM" id="Phobius"/>
    </source>
</evidence>
<keyword evidence="1" id="KW-1133">Transmembrane helix</keyword>
<evidence type="ECO:0000313" key="2">
    <source>
        <dbReference type="EMBL" id="KAK7696602.1"/>
    </source>
</evidence>
<feature type="transmembrane region" description="Helical" evidence="1">
    <location>
        <begin position="240"/>
        <end position="257"/>
    </location>
</feature>
<keyword evidence="1" id="KW-0472">Membrane</keyword>
<comment type="caution">
    <text evidence="2">The sequence shown here is derived from an EMBL/GenBank/DDBJ whole genome shotgun (WGS) entry which is preliminary data.</text>
</comment>
<keyword evidence="1" id="KW-0812">Transmembrane</keyword>
<feature type="transmembrane region" description="Helical" evidence="1">
    <location>
        <begin position="172"/>
        <end position="189"/>
    </location>
</feature>
<feature type="transmembrane region" description="Helical" evidence="1">
    <location>
        <begin position="56"/>
        <end position="79"/>
    </location>
</feature>
<protein>
    <submittedName>
        <fullName evidence="2">Uncharacterized protein</fullName>
    </submittedName>
</protein>